<keyword evidence="3" id="KW-1185">Reference proteome</keyword>
<gene>
    <name evidence="2" type="ORF">GCM10023175_12260</name>
</gene>
<accession>A0ABP8RJ56</accession>
<proteinExistence type="predicted"/>
<sequence>MGCTYPERRTTTLRVAPPRGPPQLQHHLGAARSAVRTSPDDAARRAARDRVGVAEHGLGERGDPWWEQDSTTREQRWTDALEALRD</sequence>
<name>A0ABP8RJ56_9PSEU</name>
<feature type="compositionally biased region" description="Basic and acidic residues" evidence="1">
    <location>
        <begin position="1"/>
        <end position="10"/>
    </location>
</feature>
<evidence type="ECO:0000313" key="2">
    <source>
        <dbReference type="EMBL" id="GAA4540048.1"/>
    </source>
</evidence>
<dbReference type="EMBL" id="BAABGT010000017">
    <property type="protein sequence ID" value="GAA4540048.1"/>
    <property type="molecule type" value="Genomic_DNA"/>
</dbReference>
<reference evidence="3" key="1">
    <citation type="journal article" date="2019" name="Int. J. Syst. Evol. Microbiol.">
        <title>The Global Catalogue of Microorganisms (GCM) 10K type strain sequencing project: providing services to taxonomists for standard genome sequencing and annotation.</title>
        <authorList>
            <consortium name="The Broad Institute Genomics Platform"/>
            <consortium name="The Broad Institute Genome Sequencing Center for Infectious Disease"/>
            <person name="Wu L."/>
            <person name="Ma J."/>
        </authorList>
    </citation>
    <scope>NUCLEOTIDE SEQUENCE [LARGE SCALE GENOMIC DNA]</scope>
    <source>
        <strain evidence="3">JCM 17906</strain>
    </source>
</reference>
<feature type="region of interest" description="Disordered" evidence="1">
    <location>
        <begin position="1"/>
        <end position="86"/>
    </location>
</feature>
<protein>
    <submittedName>
        <fullName evidence="2">Uncharacterized protein</fullName>
    </submittedName>
</protein>
<organism evidence="2 3">
    <name type="scientific">Pseudonocardia xishanensis</name>
    <dbReference type="NCBI Taxonomy" id="630995"/>
    <lineage>
        <taxon>Bacteria</taxon>
        <taxon>Bacillati</taxon>
        <taxon>Actinomycetota</taxon>
        <taxon>Actinomycetes</taxon>
        <taxon>Pseudonocardiales</taxon>
        <taxon>Pseudonocardiaceae</taxon>
        <taxon>Pseudonocardia</taxon>
    </lineage>
</organism>
<evidence type="ECO:0000256" key="1">
    <source>
        <dbReference type="SAM" id="MobiDB-lite"/>
    </source>
</evidence>
<dbReference type="Proteomes" id="UP001501598">
    <property type="component" value="Unassembled WGS sequence"/>
</dbReference>
<feature type="compositionally biased region" description="Basic and acidic residues" evidence="1">
    <location>
        <begin position="38"/>
        <end position="86"/>
    </location>
</feature>
<comment type="caution">
    <text evidence="2">The sequence shown here is derived from an EMBL/GenBank/DDBJ whole genome shotgun (WGS) entry which is preliminary data.</text>
</comment>
<evidence type="ECO:0000313" key="3">
    <source>
        <dbReference type="Proteomes" id="UP001501598"/>
    </source>
</evidence>
<dbReference type="RefSeq" id="WP_345413578.1">
    <property type="nucleotide sequence ID" value="NZ_BAABGT010000017.1"/>
</dbReference>